<dbReference type="InterPro" id="IPR002575">
    <property type="entry name" value="Aminoglycoside_PTrfase"/>
</dbReference>
<dbReference type="Proteomes" id="UP001499863">
    <property type="component" value="Unassembled WGS sequence"/>
</dbReference>
<dbReference type="Gene3D" id="3.30.200.20">
    <property type="entry name" value="Phosphorylase Kinase, domain 1"/>
    <property type="match status" value="1"/>
</dbReference>
<dbReference type="EMBL" id="BAAAKJ010000068">
    <property type="protein sequence ID" value="GAA1388222.1"/>
    <property type="molecule type" value="Genomic_DNA"/>
</dbReference>
<feature type="compositionally biased region" description="Low complexity" evidence="1">
    <location>
        <begin position="290"/>
        <end position="308"/>
    </location>
</feature>
<evidence type="ECO:0000256" key="1">
    <source>
        <dbReference type="SAM" id="MobiDB-lite"/>
    </source>
</evidence>
<feature type="compositionally biased region" description="Polar residues" evidence="1">
    <location>
        <begin position="331"/>
        <end position="341"/>
    </location>
</feature>
<comment type="caution">
    <text evidence="3">The sequence shown here is derived from an EMBL/GenBank/DDBJ whole genome shotgun (WGS) entry which is preliminary data.</text>
</comment>
<dbReference type="PANTHER" id="PTHR21310">
    <property type="entry name" value="AMINOGLYCOSIDE PHOSPHOTRANSFERASE-RELATED-RELATED"/>
    <property type="match status" value="1"/>
</dbReference>
<evidence type="ECO:0000259" key="2">
    <source>
        <dbReference type="Pfam" id="PF01636"/>
    </source>
</evidence>
<protein>
    <recommendedName>
        <fullName evidence="2">Aminoglycoside phosphotransferase domain-containing protein</fullName>
    </recommendedName>
</protein>
<proteinExistence type="predicted"/>
<accession>A0ABN1XRD5</accession>
<evidence type="ECO:0000313" key="4">
    <source>
        <dbReference type="Proteomes" id="UP001499863"/>
    </source>
</evidence>
<evidence type="ECO:0000313" key="3">
    <source>
        <dbReference type="EMBL" id="GAA1388222.1"/>
    </source>
</evidence>
<dbReference type="Gene3D" id="3.90.1200.10">
    <property type="match status" value="1"/>
</dbReference>
<gene>
    <name evidence="3" type="ORF">GCM10009639_14430</name>
</gene>
<dbReference type="InterPro" id="IPR051678">
    <property type="entry name" value="AGP_Transferase"/>
</dbReference>
<keyword evidence="4" id="KW-1185">Reference proteome</keyword>
<organism evidence="3 4">
    <name type="scientific">Kitasatospora putterlickiae</name>
    <dbReference type="NCBI Taxonomy" id="221725"/>
    <lineage>
        <taxon>Bacteria</taxon>
        <taxon>Bacillati</taxon>
        <taxon>Actinomycetota</taxon>
        <taxon>Actinomycetes</taxon>
        <taxon>Kitasatosporales</taxon>
        <taxon>Streptomycetaceae</taxon>
        <taxon>Kitasatospora</taxon>
    </lineage>
</organism>
<reference evidence="3 4" key="1">
    <citation type="journal article" date="2019" name="Int. J. Syst. Evol. Microbiol.">
        <title>The Global Catalogue of Microorganisms (GCM) 10K type strain sequencing project: providing services to taxonomists for standard genome sequencing and annotation.</title>
        <authorList>
            <consortium name="The Broad Institute Genomics Platform"/>
            <consortium name="The Broad Institute Genome Sequencing Center for Infectious Disease"/>
            <person name="Wu L."/>
            <person name="Ma J."/>
        </authorList>
    </citation>
    <scope>NUCLEOTIDE SEQUENCE [LARGE SCALE GENOMIC DNA]</scope>
    <source>
        <strain evidence="3 4">JCM 12393</strain>
    </source>
</reference>
<sequence>MLLDPDAALEAVASSLPDLPFPWSGDPVEAVGRGFANVVLRVGGDVLVRVPRTAAARDGNRHTAEVLRRLPPLPLAVPEVLGTLPAGPWLPFGAVLLRRLPGAVVDDDAVRADRESFTGDLSAFVSALHDRGDEPLLGVLGAHGAGRVADALDAATAAATAERLTGRERRVFERWAEAYRRWLAGAEVVPVHGDVWPGNLLHTSGRLSGVLDWDEARVGPRAVDLCGVRYLGRDVAEELLRAYAARNSCDYEVLHQETRLAGVCRELRGVTWSLRHDDPEELGGVPGQGAPRPARVPAPARLTRPARASDAPHIRERSTSTSQPGAKGSKPCSTSQRTASRLRNDHHARITSRSTPVP</sequence>
<dbReference type="InterPro" id="IPR011009">
    <property type="entry name" value="Kinase-like_dom_sf"/>
</dbReference>
<feature type="domain" description="Aminoglycoside phosphotransferase" evidence="2">
    <location>
        <begin position="29"/>
        <end position="251"/>
    </location>
</feature>
<dbReference type="SUPFAM" id="SSF56112">
    <property type="entry name" value="Protein kinase-like (PK-like)"/>
    <property type="match status" value="1"/>
</dbReference>
<dbReference type="PANTHER" id="PTHR21310:SF15">
    <property type="entry name" value="AMINOGLYCOSIDE PHOSPHOTRANSFERASE DOMAIN-CONTAINING PROTEIN"/>
    <property type="match status" value="1"/>
</dbReference>
<dbReference type="Pfam" id="PF01636">
    <property type="entry name" value="APH"/>
    <property type="match status" value="1"/>
</dbReference>
<feature type="region of interest" description="Disordered" evidence="1">
    <location>
        <begin position="276"/>
        <end position="358"/>
    </location>
</feature>
<name>A0ABN1XRD5_9ACTN</name>